<gene>
    <name evidence="3" type="ORF">A4A49_07391</name>
</gene>
<dbReference type="GO" id="GO:0006893">
    <property type="term" value="P:Golgi to plasma membrane transport"/>
    <property type="evidence" value="ECO:0007669"/>
    <property type="project" value="TreeGrafter"/>
</dbReference>
<dbReference type="InterPro" id="IPR011047">
    <property type="entry name" value="Quinoprotein_ADH-like_sf"/>
</dbReference>
<dbReference type="STRING" id="49451.A0A314L6Y1"/>
<dbReference type="EMBL" id="MJEQ01000299">
    <property type="protein sequence ID" value="OIT37541.1"/>
    <property type="molecule type" value="Genomic_DNA"/>
</dbReference>
<dbReference type="SMART" id="SM00320">
    <property type="entry name" value="WD40"/>
    <property type="match status" value="5"/>
</dbReference>
<dbReference type="PANTHER" id="PTHR10241">
    <property type="entry name" value="LETHAL 2 GIANT LARVAE PROTEIN"/>
    <property type="match status" value="1"/>
</dbReference>
<dbReference type="SUPFAM" id="SSF50998">
    <property type="entry name" value="Quinoprotein alcohol dehydrogenase-like"/>
    <property type="match status" value="1"/>
</dbReference>
<dbReference type="GO" id="GO:0005737">
    <property type="term" value="C:cytoplasm"/>
    <property type="evidence" value="ECO:0007669"/>
    <property type="project" value="TreeGrafter"/>
</dbReference>
<keyword evidence="4" id="KW-1185">Reference proteome</keyword>
<protein>
    <recommendedName>
        <fullName evidence="5">Transducin family protein / WD-40 repeat family protein</fullName>
    </recommendedName>
</protein>
<proteinExistence type="inferred from homology"/>
<dbReference type="GO" id="GO:0019905">
    <property type="term" value="F:syntaxin binding"/>
    <property type="evidence" value="ECO:0007669"/>
    <property type="project" value="TreeGrafter"/>
</dbReference>
<organism evidence="3 4">
    <name type="scientific">Nicotiana attenuata</name>
    <name type="common">Coyote tobacco</name>
    <dbReference type="NCBI Taxonomy" id="49451"/>
    <lineage>
        <taxon>Eukaryota</taxon>
        <taxon>Viridiplantae</taxon>
        <taxon>Streptophyta</taxon>
        <taxon>Embryophyta</taxon>
        <taxon>Tracheophyta</taxon>
        <taxon>Spermatophyta</taxon>
        <taxon>Magnoliopsida</taxon>
        <taxon>eudicotyledons</taxon>
        <taxon>Gunneridae</taxon>
        <taxon>Pentapetalae</taxon>
        <taxon>asterids</taxon>
        <taxon>lamiids</taxon>
        <taxon>Solanales</taxon>
        <taxon>Solanaceae</taxon>
        <taxon>Nicotianoideae</taxon>
        <taxon>Nicotianeae</taxon>
        <taxon>Nicotiana</taxon>
    </lineage>
</organism>
<dbReference type="GO" id="GO:0005096">
    <property type="term" value="F:GTPase activator activity"/>
    <property type="evidence" value="ECO:0007669"/>
    <property type="project" value="TreeGrafter"/>
</dbReference>
<dbReference type="GO" id="GO:0005886">
    <property type="term" value="C:plasma membrane"/>
    <property type="evidence" value="ECO:0007669"/>
    <property type="project" value="TreeGrafter"/>
</dbReference>
<dbReference type="Gramene" id="OIT37541">
    <property type="protein sequence ID" value="OIT37541"/>
    <property type="gene ID" value="A4A49_07391"/>
</dbReference>
<name>A0A314L6Y1_NICAT</name>
<comment type="caution">
    <text evidence="3">The sequence shown here is derived from an EMBL/GenBank/DDBJ whole genome shotgun (WGS) entry which is preliminary data.</text>
</comment>
<dbReference type="GO" id="GO:0045159">
    <property type="term" value="F:myosin II binding"/>
    <property type="evidence" value="ECO:0007669"/>
    <property type="project" value="TreeGrafter"/>
</dbReference>
<evidence type="ECO:0000256" key="2">
    <source>
        <dbReference type="ARBA" id="ARBA00022483"/>
    </source>
</evidence>
<evidence type="ECO:0008006" key="5">
    <source>
        <dbReference type="Google" id="ProtNLM"/>
    </source>
</evidence>
<dbReference type="SUPFAM" id="SSF50978">
    <property type="entry name" value="WD40 repeat-like"/>
    <property type="match status" value="1"/>
</dbReference>
<reference evidence="3" key="1">
    <citation type="submission" date="2016-11" db="EMBL/GenBank/DDBJ databases">
        <title>The genome of Nicotiana attenuata.</title>
        <authorList>
            <person name="Xu S."/>
            <person name="Brockmoeller T."/>
            <person name="Gaquerel E."/>
            <person name="Navarro A."/>
            <person name="Kuhl H."/>
            <person name="Gase K."/>
            <person name="Ling Z."/>
            <person name="Zhou W."/>
            <person name="Kreitzer C."/>
            <person name="Stanke M."/>
            <person name="Tang H."/>
            <person name="Lyons E."/>
            <person name="Pandey P."/>
            <person name="Pandey S.P."/>
            <person name="Timmermann B."/>
            <person name="Baldwin I.T."/>
        </authorList>
    </citation>
    <scope>NUCLEOTIDE SEQUENCE [LARGE SCALE GENOMIC DNA]</scope>
    <source>
        <strain evidence="3">UT</strain>
    </source>
</reference>
<dbReference type="Pfam" id="PF00400">
    <property type="entry name" value="WD40"/>
    <property type="match status" value="1"/>
</dbReference>
<accession>A0A314L6Y1</accession>
<dbReference type="Gene3D" id="2.130.10.10">
    <property type="entry name" value="YVTN repeat-like/Quinoprotein amine dehydrogenase"/>
    <property type="match status" value="3"/>
</dbReference>
<dbReference type="PANTHER" id="PTHR10241:SF38">
    <property type="entry name" value="TRANSDUCIN FAMILY PROTEIN _ WD-40 REPEAT FAMILY PROTEIN"/>
    <property type="match status" value="1"/>
</dbReference>
<dbReference type="InterPro" id="IPR015943">
    <property type="entry name" value="WD40/YVTN_repeat-like_dom_sf"/>
</dbReference>
<evidence type="ECO:0000313" key="3">
    <source>
        <dbReference type="EMBL" id="OIT37541.1"/>
    </source>
</evidence>
<dbReference type="InterPro" id="IPR001680">
    <property type="entry name" value="WD40_rpt"/>
</dbReference>
<comment type="similarity">
    <text evidence="1">Belongs to the WD repeat L(2)GL family.</text>
</comment>
<dbReference type="AlphaFoldDB" id="A0A314L6Y1"/>
<evidence type="ECO:0000313" key="4">
    <source>
        <dbReference type="Proteomes" id="UP000187609"/>
    </source>
</evidence>
<sequence>MFAKIFEKLNPTPPHSASQGNEKLTDLEATIAVHYGIPSTASILAFDPIQQLLAIGTLDGRIKVIGGSNVEGLLLSPKPLPFKNLEFLQNQGFLVGISNGNEIQVWDLENRRMSCSLQWESNITAFSMIYDTHYMFVGDEYGYLSVLKYESREGSLELLPYHIPPNLIAEAAEISMPDQLAIVGLLPQPSSLGNRVLIAYENGLIILWDITEDRTVLVKKYKQLHVKDEIVVHALKDASEEKFHVSSDNQEGEKEISSLCWLSSDGSILAVGYVDGDILLWNLSVPGKKSSEAEASSSYVKLQLSAGERRLPVIVLRWSANNAQNGCGGQLFVYGGDAIGSEEALTVLNLDWSSGIAALKCVERVDLGLDGSFADAIVVSNANGTGIYDASSLFVLTNPGQLHFYDKTSLSALKSNPKKKHADFAVKCPTVVPTLKPRITVANLYPVDRKWNSSRTTSEEVMNAQLHPAHGVTEQEIKMPLSGSIAGQLPLTEDDGIERILVAGYLDGSVRLWNATFPVFSLIAILETQADGIQDTGPRTAISALDCSSTALTLAIGHQCGQVRVYSLMGQSKTTSLNLVPDTEQDVQYCQGDTGFQFSLVKSPVSILKFVAVGSRLVAGFESGQVAMLDITDAREDTEDHCEEGTTNAHQKEVISVLTRDAEVVLLDGSTGNKISSQAKHTKEMSTAISLYILDDITSVSEELQKHSSILDSAVQPEDLRQKCMDSQILLCCQDGLHLFSLSSIIQGGVNPIREVKPAKPCSWTSILKNDAEKYGLVLVYQSGAVEIRSLPDLNVLGESSLMSIFRWNSKINMDKTISSPGKGMISLVNGSEFAILSLLAFGNDFRIPEALPSLHNKSLAAAADDAVGTFQHQKKKQGLKGFKGQQAADHSNARDSLVTHLENIFSRFPFSDPTNVMDDLGSLELKLDDIEIDEPVHVTSSSLSSDDVRIEKETDRDMLLEGGTSDAKPRQRTREEMIAKYRNKGDAASAAAEAKDKLLERQEKLEVHIRVLMCCSLD</sequence>
<dbReference type="Proteomes" id="UP000187609">
    <property type="component" value="Unassembled WGS sequence"/>
</dbReference>
<evidence type="ECO:0000256" key="1">
    <source>
        <dbReference type="ARBA" id="ARBA00008070"/>
    </source>
</evidence>
<keyword evidence="2" id="KW-0268">Exocytosis</keyword>
<dbReference type="GO" id="GO:0006887">
    <property type="term" value="P:exocytosis"/>
    <property type="evidence" value="ECO:0007669"/>
    <property type="project" value="UniProtKB-KW"/>
</dbReference>
<dbReference type="InterPro" id="IPR036322">
    <property type="entry name" value="WD40_repeat_dom_sf"/>
</dbReference>